<reference evidence="3" key="1">
    <citation type="journal article" date="2019" name="Int. J. Syst. Evol. Microbiol.">
        <title>The Global Catalogue of Microorganisms (GCM) 10K type strain sequencing project: providing services to taxonomists for standard genome sequencing and annotation.</title>
        <authorList>
            <consortium name="The Broad Institute Genomics Platform"/>
            <consortium name="The Broad Institute Genome Sequencing Center for Infectious Disease"/>
            <person name="Wu L."/>
            <person name="Ma J."/>
        </authorList>
    </citation>
    <scope>NUCLEOTIDE SEQUENCE [LARGE SCALE GENOMIC DNA]</scope>
    <source>
        <strain evidence="3">JCM 17924</strain>
    </source>
</reference>
<evidence type="ECO:0000256" key="1">
    <source>
        <dbReference type="SAM" id="Phobius"/>
    </source>
</evidence>
<proteinExistence type="predicted"/>
<evidence type="ECO:0000313" key="2">
    <source>
        <dbReference type="EMBL" id="GAA4384197.1"/>
    </source>
</evidence>
<comment type="caution">
    <text evidence="2">The sequence shown here is derived from an EMBL/GenBank/DDBJ whole genome shotgun (WGS) entry which is preliminary data.</text>
</comment>
<evidence type="ECO:0008006" key="4">
    <source>
        <dbReference type="Google" id="ProtNLM"/>
    </source>
</evidence>
<dbReference type="RefSeq" id="WP_345224866.1">
    <property type="nucleotide sequence ID" value="NZ_BAABHA010000008.1"/>
</dbReference>
<sequence length="122" mass="13522">MKKLLLPSWGKRLGLALLLVPLLDLLLPGTLGNLNALALTGGALLWLLSAESNEDERTVWCRSKALFTAAAVYALWVSVWMVVLWADTAQAIPSTLCVLPLVLLAYLARFYYELRIKPRVQS</sequence>
<name>A0ABP8J352_9BACT</name>
<protein>
    <recommendedName>
        <fullName evidence="4">Transmembrane protein</fullName>
    </recommendedName>
</protein>
<feature type="transmembrane region" description="Helical" evidence="1">
    <location>
        <begin position="92"/>
        <end position="112"/>
    </location>
</feature>
<evidence type="ECO:0000313" key="3">
    <source>
        <dbReference type="Proteomes" id="UP001500454"/>
    </source>
</evidence>
<gene>
    <name evidence="2" type="ORF">GCM10023186_26140</name>
</gene>
<keyword evidence="3" id="KW-1185">Reference proteome</keyword>
<feature type="transmembrane region" description="Helical" evidence="1">
    <location>
        <begin position="65"/>
        <end position="86"/>
    </location>
</feature>
<feature type="transmembrane region" description="Helical" evidence="1">
    <location>
        <begin position="36"/>
        <end position="53"/>
    </location>
</feature>
<keyword evidence="1" id="KW-0812">Transmembrane</keyword>
<dbReference type="Proteomes" id="UP001500454">
    <property type="component" value="Unassembled WGS sequence"/>
</dbReference>
<accession>A0ABP8J352</accession>
<keyword evidence="1" id="KW-0472">Membrane</keyword>
<organism evidence="2 3">
    <name type="scientific">Hymenobacter koreensis</name>
    <dbReference type="NCBI Taxonomy" id="1084523"/>
    <lineage>
        <taxon>Bacteria</taxon>
        <taxon>Pseudomonadati</taxon>
        <taxon>Bacteroidota</taxon>
        <taxon>Cytophagia</taxon>
        <taxon>Cytophagales</taxon>
        <taxon>Hymenobacteraceae</taxon>
        <taxon>Hymenobacter</taxon>
    </lineage>
</organism>
<dbReference type="EMBL" id="BAABHA010000008">
    <property type="protein sequence ID" value="GAA4384197.1"/>
    <property type="molecule type" value="Genomic_DNA"/>
</dbReference>
<keyword evidence="1" id="KW-1133">Transmembrane helix</keyword>